<dbReference type="PANTHER" id="PTHR24291">
    <property type="entry name" value="CYTOCHROME P450 FAMILY 4"/>
    <property type="match status" value="1"/>
</dbReference>
<keyword evidence="6 14" id="KW-0349">Heme</keyword>
<keyword evidence="12 15" id="KW-0503">Monooxygenase</keyword>
<dbReference type="GO" id="GO:0016705">
    <property type="term" value="F:oxidoreductase activity, acting on paired donors, with incorporation or reduction of molecular oxygen"/>
    <property type="evidence" value="ECO:0007669"/>
    <property type="project" value="InterPro"/>
</dbReference>
<evidence type="ECO:0000256" key="4">
    <source>
        <dbReference type="ARBA" id="ARBA00004406"/>
    </source>
</evidence>
<evidence type="ECO:0000256" key="3">
    <source>
        <dbReference type="ARBA" id="ARBA00004174"/>
    </source>
</evidence>
<dbReference type="PRINTS" id="PR00385">
    <property type="entry name" value="P450"/>
</dbReference>
<comment type="similarity">
    <text evidence="5 15">Belongs to the cytochrome P450 family.</text>
</comment>
<keyword evidence="8" id="KW-0256">Endoplasmic reticulum</keyword>
<dbReference type="PRINTS" id="PR00465">
    <property type="entry name" value="EP450IV"/>
</dbReference>
<feature type="non-terminal residue" evidence="17">
    <location>
        <position position="1"/>
    </location>
</feature>
<keyword evidence="7 14" id="KW-0479">Metal-binding</keyword>
<evidence type="ECO:0000256" key="13">
    <source>
        <dbReference type="ARBA" id="ARBA00023136"/>
    </source>
</evidence>
<keyword evidence="10 15" id="KW-0560">Oxidoreductase</keyword>
<dbReference type="GO" id="GO:0005789">
    <property type="term" value="C:endoplasmic reticulum membrane"/>
    <property type="evidence" value="ECO:0007669"/>
    <property type="project" value="UniProtKB-SubCell"/>
</dbReference>
<dbReference type="GeneID" id="112467508"/>
<evidence type="ECO:0000256" key="15">
    <source>
        <dbReference type="RuleBase" id="RU000461"/>
    </source>
</evidence>
<evidence type="ECO:0000256" key="11">
    <source>
        <dbReference type="ARBA" id="ARBA00023004"/>
    </source>
</evidence>
<evidence type="ECO:0000256" key="14">
    <source>
        <dbReference type="PIRSR" id="PIRSR602403-1"/>
    </source>
</evidence>
<feature type="binding site" description="axial binding residue" evidence="14">
    <location>
        <position position="122"/>
    </location>
    <ligand>
        <name>heme</name>
        <dbReference type="ChEBI" id="CHEBI:30413"/>
    </ligand>
    <ligandPart>
        <name>Fe</name>
        <dbReference type="ChEBI" id="CHEBI:18248"/>
    </ligandPart>
</feature>
<evidence type="ECO:0000256" key="6">
    <source>
        <dbReference type="ARBA" id="ARBA00022617"/>
    </source>
</evidence>
<comment type="cofactor">
    <cofactor evidence="1 14">
        <name>heme</name>
        <dbReference type="ChEBI" id="CHEBI:30413"/>
    </cofactor>
</comment>
<evidence type="ECO:0000256" key="12">
    <source>
        <dbReference type="ARBA" id="ARBA00023033"/>
    </source>
</evidence>
<keyword evidence="9" id="KW-0492">Microsome</keyword>
<dbReference type="AlphaFoldDB" id="A0A6J1RB36"/>
<evidence type="ECO:0000256" key="2">
    <source>
        <dbReference type="ARBA" id="ARBA00003690"/>
    </source>
</evidence>
<dbReference type="InterPro" id="IPR002403">
    <property type="entry name" value="Cyt_P450_E_grp-IV"/>
</dbReference>
<evidence type="ECO:0000313" key="16">
    <source>
        <dbReference type="Proteomes" id="UP000504618"/>
    </source>
</evidence>
<comment type="subcellular location">
    <subcellularLocation>
        <location evidence="4">Endoplasmic reticulum membrane</location>
        <topology evidence="4">Peripheral membrane protein</topology>
    </subcellularLocation>
    <subcellularLocation>
        <location evidence="3">Microsome membrane</location>
        <topology evidence="3">Peripheral membrane protein</topology>
    </subcellularLocation>
</comment>
<evidence type="ECO:0000256" key="8">
    <source>
        <dbReference type="ARBA" id="ARBA00022824"/>
    </source>
</evidence>
<evidence type="ECO:0000256" key="9">
    <source>
        <dbReference type="ARBA" id="ARBA00022848"/>
    </source>
</evidence>
<dbReference type="Gene3D" id="1.10.630.10">
    <property type="entry name" value="Cytochrome P450"/>
    <property type="match status" value="1"/>
</dbReference>
<dbReference type="GO" id="GO:0005506">
    <property type="term" value="F:iron ion binding"/>
    <property type="evidence" value="ECO:0007669"/>
    <property type="project" value="InterPro"/>
</dbReference>
<evidence type="ECO:0000256" key="7">
    <source>
        <dbReference type="ARBA" id="ARBA00022723"/>
    </source>
</evidence>
<accession>A0A6J1RB36</accession>
<dbReference type="InterPro" id="IPR017972">
    <property type="entry name" value="Cyt_P450_CS"/>
</dbReference>
<dbReference type="GO" id="GO:0020037">
    <property type="term" value="F:heme binding"/>
    <property type="evidence" value="ECO:0007669"/>
    <property type="project" value="InterPro"/>
</dbReference>
<dbReference type="Proteomes" id="UP000504618">
    <property type="component" value="Unplaced"/>
</dbReference>
<dbReference type="RefSeq" id="XP_024891922.1">
    <property type="nucleotide sequence ID" value="XM_025036154.1"/>
</dbReference>
<evidence type="ECO:0000256" key="5">
    <source>
        <dbReference type="ARBA" id="ARBA00010617"/>
    </source>
</evidence>
<dbReference type="OrthoDB" id="10257317at2759"/>
<keyword evidence="13" id="KW-0472">Membrane</keyword>
<dbReference type="InterPro" id="IPR001128">
    <property type="entry name" value="Cyt_P450"/>
</dbReference>
<keyword evidence="16" id="KW-1185">Reference proteome</keyword>
<proteinExistence type="inferred from homology"/>
<evidence type="ECO:0000313" key="17">
    <source>
        <dbReference type="RefSeq" id="XP_024891922.1"/>
    </source>
</evidence>
<dbReference type="InterPro" id="IPR050196">
    <property type="entry name" value="Cytochrome_P450_Monoox"/>
</dbReference>
<organism evidence="16 17">
    <name type="scientific">Temnothorax curvispinosus</name>
    <dbReference type="NCBI Taxonomy" id="300111"/>
    <lineage>
        <taxon>Eukaryota</taxon>
        <taxon>Metazoa</taxon>
        <taxon>Ecdysozoa</taxon>
        <taxon>Arthropoda</taxon>
        <taxon>Hexapoda</taxon>
        <taxon>Insecta</taxon>
        <taxon>Pterygota</taxon>
        <taxon>Neoptera</taxon>
        <taxon>Endopterygota</taxon>
        <taxon>Hymenoptera</taxon>
        <taxon>Apocrita</taxon>
        <taxon>Aculeata</taxon>
        <taxon>Formicoidea</taxon>
        <taxon>Formicidae</taxon>
        <taxon>Myrmicinae</taxon>
        <taxon>Temnothorax</taxon>
    </lineage>
</organism>
<dbReference type="PANTHER" id="PTHR24291:SF189">
    <property type="entry name" value="CYTOCHROME P450 4C3-RELATED"/>
    <property type="match status" value="1"/>
</dbReference>
<name>A0A6J1RB36_9HYME</name>
<comment type="function">
    <text evidence="2">May be involved in the metabolism of insect hormones and in the breakdown of synthetic insecticides.</text>
</comment>
<dbReference type="PROSITE" id="PS00086">
    <property type="entry name" value="CYTOCHROME_P450"/>
    <property type="match status" value="1"/>
</dbReference>
<sequence>QLLKKEKVQEELLEIYGTETIKSAPIKYDDLQHMHYLDRVIKETIRIFPPIPLIARQVTEDLKIGEVTLPKGTNIVIPIFKMHRNKKYWPNPLKFDPDRFLPERTKSQSYYYIPFSDGPRNCIGMKYAMMSMKVILATLVRTFVFKVNKSVEIDEIKLKFRTILSTEKPLKVKIEKRYF</sequence>
<gene>
    <name evidence="17" type="primary">LOC112467508</name>
</gene>
<evidence type="ECO:0000256" key="1">
    <source>
        <dbReference type="ARBA" id="ARBA00001971"/>
    </source>
</evidence>
<evidence type="ECO:0000256" key="10">
    <source>
        <dbReference type="ARBA" id="ARBA00023002"/>
    </source>
</evidence>
<protein>
    <submittedName>
        <fullName evidence="17">Cytochrome P450 4g1-like</fullName>
    </submittedName>
</protein>
<dbReference type="InterPro" id="IPR036396">
    <property type="entry name" value="Cyt_P450_sf"/>
</dbReference>
<dbReference type="SUPFAM" id="SSF48264">
    <property type="entry name" value="Cytochrome P450"/>
    <property type="match status" value="1"/>
</dbReference>
<dbReference type="Pfam" id="PF00067">
    <property type="entry name" value="p450"/>
    <property type="match status" value="1"/>
</dbReference>
<reference evidence="17" key="1">
    <citation type="submission" date="2025-08" db="UniProtKB">
        <authorList>
            <consortium name="RefSeq"/>
        </authorList>
    </citation>
    <scope>IDENTIFICATION</scope>
    <source>
        <tissue evidence="17">Whole body</tissue>
    </source>
</reference>
<keyword evidence="11 14" id="KW-0408">Iron</keyword>
<dbReference type="GO" id="GO:0004497">
    <property type="term" value="F:monooxygenase activity"/>
    <property type="evidence" value="ECO:0007669"/>
    <property type="project" value="UniProtKB-KW"/>
</dbReference>